<dbReference type="GO" id="GO:0046872">
    <property type="term" value="F:metal ion binding"/>
    <property type="evidence" value="ECO:0007669"/>
    <property type="project" value="InterPro"/>
</dbReference>
<dbReference type="GO" id="GO:0004022">
    <property type="term" value="F:alcohol dehydrogenase (NAD+) activity"/>
    <property type="evidence" value="ECO:0007669"/>
    <property type="project" value="UniProtKB-EC"/>
</dbReference>
<dbReference type="PANTHER" id="PTHR11496">
    <property type="entry name" value="ALCOHOL DEHYDROGENASE"/>
    <property type="match status" value="1"/>
</dbReference>
<comment type="catalytic activity">
    <reaction evidence="5">
        <text>a primary alcohol + NAD(+) = an aldehyde + NADH + H(+)</text>
        <dbReference type="Rhea" id="RHEA:10736"/>
        <dbReference type="ChEBI" id="CHEBI:15378"/>
        <dbReference type="ChEBI" id="CHEBI:15734"/>
        <dbReference type="ChEBI" id="CHEBI:17478"/>
        <dbReference type="ChEBI" id="CHEBI:57540"/>
        <dbReference type="ChEBI" id="CHEBI:57945"/>
        <dbReference type="EC" id="1.1.1.1"/>
    </reaction>
</comment>
<evidence type="ECO:0000256" key="4">
    <source>
        <dbReference type="ARBA" id="ARBA00023027"/>
    </source>
</evidence>
<dbReference type="InterPro" id="IPR039697">
    <property type="entry name" value="Alcohol_dehydrogenase_Fe"/>
</dbReference>
<dbReference type="CDD" id="cd14861">
    <property type="entry name" value="Fe-ADH-like"/>
    <property type="match status" value="1"/>
</dbReference>
<dbReference type="Pfam" id="PF00465">
    <property type="entry name" value="Fe-ADH"/>
    <property type="match status" value="1"/>
</dbReference>
<comment type="caution">
    <text evidence="8">The sequence shown here is derived from an EMBL/GenBank/DDBJ whole genome shotgun (WGS) entry which is preliminary data.</text>
</comment>
<dbReference type="InterPro" id="IPR018211">
    <property type="entry name" value="ADH_Fe_CS"/>
</dbReference>
<evidence type="ECO:0000256" key="5">
    <source>
        <dbReference type="ARBA" id="ARBA00049243"/>
    </source>
</evidence>
<dbReference type="SUPFAM" id="SSF56796">
    <property type="entry name" value="Dehydroquinate synthase-like"/>
    <property type="match status" value="1"/>
</dbReference>
<dbReference type="PROSITE" id="PS00913">
    <property type="entry name" value="ADH_IRON_1"/>
    <property type="match status" value="1"/>
</dbReference>
<dbReference type="FunFam" id="3.40.50.1970:FF:000003">
    <property type="entry name" value="Alcohol dehydrogenase, iron-containing"/>
    <property type="match status" value="1"/>
</dbReference>
<accession>A0A2S7J259</accession>
<sequence>MTTLTAKWNFPTTVLFGPGRIKELPAVLQAAGIKRPLFVTDPGLAKLPVVASTLAVLDEAGVAYGVFSDVKPNPVESNLYAGVEVFKSGKHDGVIAFGGGSALDLGKLIAFQAGQTRPVWDFEDIGDWWTRADSKAIAPIIAVPTTAGTGSEVGRAGVLTNEATHTKKVIFHPKMLPVTVIADPELSTGMPPFITAGTGMDALAHCLEAYCAPGFHPMADGIAVEGIRLVFDNLPKAYVDGKNIEARANMMAAAAMGATAFQKGLGAIHSLSHPIGALYDTHHGMTNAVFMPYVLLQNRSAIEKRIERLADYLGIKGGFDGFLAAVMKLRSDLGVPNTLPEFITDLEMDDARKDLIAEMAIVDPTAGGNSIELTKERALKLLNAALEGKV</sequence>
<reference evidence="8 9" key="1">
    <citation type="submission" date="2018-02" db="EMBL/GenBank/DDBJ databases">
        <title>Draft genome sequence of Ochrobactrum oryzae found in Brazil.</title>
        <authorList>
            <person name="Cerdeira L."/>
            <person name="Andrade F."/>
            <person name="Zacariotto T."/>
            <person name="Barbosa B."/>
            <person name="Santos S."/>
            <person name="Cassetari V."/>
            <person name="Lincopan N."/>
        </authorList>
    </citation>
    <scope>NUCLEOTIDE SEQUENCE [LARGE SCALE GENOMIC DNA]</scope>
    <source>
        <strain evidence="8 9">OA447</strain>
    </source>
</reference>
<evidence type="ECO:0000256" key="2">
    <source>
        <dbReference type="ARBA" id="ARBA00007358"/>
    </source>
</evidence>
<dbReference type="AlphaFoldDB" id="A0A2S7J259"/>
<keyword evidence="4" id="KW-0520">NAD</keyword>
<dbReference type="InterPro" id="IPR001670">
    <property type="entry name" value="ADH_Fe/GldA"/>
</dbReference>
<dbReference type="Pfam" id="PF25137">
    <property type="entry name" value="ADH_Fe_C"/>
    <property type="match status" value="1"/>
</dbReference>
<dbReference type="EMBL" id="PTRC01000011">
    <property type="protein sequence ID" value="PQA74333.1"/>
    <property type="molecule type" value="Genomic_DNA"/>
</dbReference>
<dbReference type="OrthoDB" id="9815791at2"/>
<feature type="domain" description="Fe-containing alcohol dehydrogenase-like C-terminal" evidence="7">
    <location>
        <begin position="195"/>
        <end position="385"/>
    </location>
</feature>
<evidence type="ECO:0000256" key="1">
    <source>
        <dbReference type="ARBA" id="ARBA00001962"/>
    </source>
</evidence>
<dbReference type="Proteomes" id="UP000238493">
    <property type="component" value="Unassembled WGS sequence"/>
</dbReference>
<feature type="domain" description="Alcohol dehydrogenase iron-type/glycerol dehydrogenase GldA" evidence="6">
    <location>
        <begin position="11"/>
        <end position="184"/>
    </location>
</feature>
<evidence type="ECO:0000313" key="8">
    <source>
        <dbReference type="EMBL" id="PQA74333.1"/>
    </source>
</evidence>
<keyword evidence="3" id="KW-0560">Oxidoreductase</keyword>
<dbReference type="InterPro" id="IPR056798">
    <property type="entry name" value="ADH_Fe_C"/>
</dbReference>
<comment type="cofactor">
    <cofactor evidence="1">
        <name>Fe cation</name>
        <dbReference type="ChEBI" id="CHEBI:24875"/>
    </cofactor>
</comment>
<name>A0A2S7J259_9HYPH</name>
<evidence type="ECO:0000259" key="7">
    <source>
        <dbReference type="Pfam" id="PF25137"/>
    </source>
</evidence>
<dbReference type="Gene3D" id="3.40.50.1970">
    <property type="match status" value="1"/>
</dbReference>
<evidence type="ECO:0000259" key="6">
    <source>
        <dbReference type="Pfam" id="PF00465"/>
    </source>
</evidence>
<evidence type="ECO:0000256" key="3">
    <source>
        <dbReference type="ARBA" id="ARBA00023002"/>
    </source>
</evidence>
<dbReference type="PANTHER" id="PTHR11496:SF102">
    <property type="entry name" value="ALCOHOL DEHYDROGENASE 4"/>
    <property type="match status" value="1"/>
</dbReference>
<protein>
    <submittedName>
        <fullName evidence="8">Alcohol dehydrogenase</fullName>
    </submittedName>
</protein>
<gene>
    <name evidence="8" type="ORF">C3731_05950</name>
</gene>
<comment type="similarity">
    <text evidence="2">Belongs to the iron-containing alcohol dehydrogenase family.</text>
</comment>
<dbReference type="PROSITE" id="PS00060">
    <property type="entry name" value="ADH_IRON_2"/>
    <property type="match status" value="1"/>
</dbReference>
<dbReference type="Gene3D" id="1.20.1090.10">
    <property type="entry name" value="Dehydroquinate synthase-like - alpha domain"/>
    <property type="match status" value="1"/>
</dbReference>
<dbReference type="RefSeq" id="WP_104754789.1">
    <property type="nucleotide sequence ID" value="NZ_JBHEEO010000001.1"/>
</dbReference>
<proteinExistence type="inferred from homology"/>
<keyword evidence="9" id="KW-1185">Reference proteome</keyword>
<organism evidence="8 9">
    <name type="scientific">Brucella oryzae</name>
    <dbReference type="NCBI Taxonomy" id="335286"/>
    <lineage>
        <taxon>Bacteria</taxon>
        <taxon>Pseudomonadati</taxon>
        <taxon>Pseudomonadota</taxon>
        <taxon>Alphaproteobacteria</taxon>
        <taxon>Hyphomicrobiales</taxon>
        <taxon>Brucellaceae</taxon>
        <taxon>Brucella/Ochrobactrum group</taxon>
        <taxon>Brucella</taxon>
    </lineage>
</organism>
<evidence type="ECO:0000313" key="9">
    <source>
        <dbReference type="Proteomes" id="UP000238493"/>
    </source>
</evidence>